<comment type="caution">
    <text evidence="2">The sequence shown here is derived from an EMBL/GenBank/DDBJ whole genome shotgun (WGS) entry which is preliminary data.</text>
</comment>
<organism evidence="2 3">
    <name type="scientific">Cystobacter fuscus (strain ATCC 25194 / DSM 2262 / NBRC 100088 / M29)</name>
    <dbReference type="NCBI Taxonomy" id="1242864"/>
    <lineage>
        <taxon>Bacteria</taxon>
        <taxon>Pseudomonadati</taxon>
        <taxon>Myxococcota</taxon>
        <taxon>Myxococcia</taxon>
        <taxon>Myxococcales</taxon>
        <taxon>Cystobacterineae</taxon>
        <taxon>Archangiaceae</taxon>
        <taxon>Cystobacter</taxon>
    </lineage>
</organism>
<feature type="compositionally biased region" description="Basic and acidic residues" evidence="1">
    <location>
        <begin position="73"/>
        <end position="84"/>
    </location>
</feature>
<evidence type="ECO:0000313" key="3">
    <source>
        <dbReference type="Proteomes" id="UP000011682"/>
    </source>
</evidence>
<feature type="region of interest" description="Disordered" evidence="1">
    <location>
        <begin position="13"/>
        <end position="84"/>
    </location>
</feature>
<dbReference type="AlphaFoldDB" id="S9P6G2"/>
<feature type="compositionally biased region" description="Basic residues" evidence="1">
    <location>
        <begin position="38"/>
        <end position="52"/>
    </location>
</feature>
<accession>S9P6G2</accession>
<gene>
    <name evidence="2" type="ORF">D187_002121</name>
</gene>
<evidence type="ECO:0000256" key="1">
    <source>
        <dbReference type="SAM" id="MobiDB-lite"/>
    </source>
</evidence>
<dbReference type="EMBL" id="ANAH02000014">
    <property type="protein sequence ID" value="EPX60035.1"/>
    <property type="molecule type" value="Genomic_DNA"/>
</dbReference>
<sequence>MAEIETHGSLFKKLYEQNKQNRYHPPVLPRHPTEWRQSRKQAKPISPRKKGNTSKNSPSAVKHHRRIKQKKALLSEEASRVRQK</sequence>
<evidence type="ECO:0000313" key="2">
    <source>
        <dbReference type="EMBL" id="EPX60035.1"/>
    </source>
</evidence>
<feature type="compositionally biased region" description="Basic residues" evidence="1">
    <location>
        <begin position="61"/>
        <end position="71"/>
    </location>
</feature>
<name>S9P6G2_CYSF2</name>
<reference evidence="2" key="1">
    <citation type="submission" date="2013-05" db="EMBL/GenBank/DDBJ databases">
        <title>Genome assembly of Cystobacter fuscus DSM 2262.</title>
        <authorList>
            <person name="Sharma G."/>
            <person name="Khatri I."/>
            <person name="Kaur C."/>
            <person name="Mayilraj S."/>
            <person name="Subramanian S."/>
        </authorList>
    </citation>
    <scope>NUCLEOTIDE SEQUENCE [LARGE SCALE GENOMIC DNA]</scope>
    <source>
        <strain evidence="2">DSM 2262</strain>
    </source>
</reference>
<keyword evidence="3" id="KW-1185">Reference proteome</keyword>
<dbReference type="Proteomes" id="UP000011682">
    <property type="component" value="Unassembled WGS sequence"/>
</dbReference>
<proteinExistence type="predicted"/>
<protein>
    <submittedName>
        <fullName evidence="2">Uncharacterized protein</fullName>
    </submittedName>
</protein>